<dbReference type="OrthoDB" id="6509975at2759"/>
<dbReference type="InterPro" id="IPR000560">
    <property type="entry name" value="His_Pase_clade-2"/>
</dbReference>
<dbReference type="AlphaFoldDB" id="A0A0D1CFB6"/>
<reference evidence="6 7" key="1">
    <citation type="journal article" date="2006" name="Nature">
        <title>Insights from the genome of the biotrophic fungal plant pathogen Ustilago maydis.</title>
        <authorList>
            <person name="Kamper J."/>
            <person name="Kahmann R."/>
            <person name="Bolker M."/>
            <person name="Ma L.J."/>
            <person name="Brefort T."/>
            <person name="Saville B.J."/>
            <person name="Banuett F."/>
            <person name="Kronstad J.W."/>
            <person name="Gold S.E."/>
            <person name="Muller O."/>
            <person name="Perlin M.H."/>
            <person name="Wosten H.A."/>
            <person name="de Vries R."/>
            <person name="Ruiz-Herrera J."/>
            <person name="Reynaga-Pena C.G."/>
            <person name="Snetselaar K."/>
            <person name="McCann M."/>
            <person name="Perez-Martin J."/>
            <person name="Feldbrugge M."/>
            <person name="Basse C.W."/>
            <person name="Steinberg G."/>
            <person name="Ibeas J.I."/>
            <person name="Holloman W."/>
            <person name="Guzman P."/>
            <person name="Farman M."/>
            <person name="Stajich J.E."/>
            <person name="Sentandreu R."/>
            <person name="Gonzalez-Prieto J.M."/>
            <person name="Kennell J.C."/>
            <person name="Molina L."/>
            <person name="Schirawski J."/>
            <person name="Mendoza-Mendoza A."/>
            <person name="Greilinger D."/>
            <person name="Munch K."/>
            <person name="Rossel N."/>
            <person name="Scherer M."/>
            <person name="Vranes M."/>
            <person name="Ladendorf O."/>
            <person name="Vincon V."/>
            <person name="Fuchs U."/>
            <person name="Sandrock B."/>
            <person name="Meng S."/>
            <person name="Ho E.C."/>
            <person name="Cahill M.J."/>
            <person name="Boyce K.J."/>
            <person name="Klose J."/>
            <person name="Klosterman S.J."/>
            <person name="Deelstra H.J."/>
            <person name="Ortiz-Castellanos L."/>
            <person name="Li W."/>
            <person name="Sanchez-Alonso P."/>
            <person name="Schreier P.H."/>
            <person name="Hauser-Hahn I."/>
            <person name="Vaupel M."/>
            <person name="Koopmann E."/>
            <person name="Friedrich G."/>
            <person name="Voss H."/>
            <person name="Schluter T."/>
            <person name="Margolis J."/>
            <person name="Platt D."/>
            <person name="Swimmer C."/>
            <person name="Gnirke A."/>
            <person name="Chen F."/>
            <person name="Vysotskaia V."/>
            <person name="Mannhaupt G."/>
            <person name="Guldener U."/>
            <person name="Munsterkotter M."/>
            <person name="Haase D."/>
            <person name="Oesterheld M."/>
            <person name="Mewes H.W."/>
            <person name="Mauceli E.W."/>
            <person name="DeCaprio D."/>
            <person name="Wade C.M."/>
            <person name="Butler J."/>
            <person name="Young S."/>
            <person name="Jaffe D.B."/>
            <person name="Calvo S."/>
            <person name="Nusbaum C."/>
            <person name="Galagan J."/>
            <person name="Birren B.W."/>
        </authorList>
    </citation>
    <scope>NUCLEOTIDE SEQUENCE [LARGE SCALE GENOMIC DNA]</scope>
    <source>
        <strain evidence="7">DSM 14603 / FGSC 9021 / UM521</strain>
    </source>
</reference>
<organism evidence="6 7">
    <name type="scientific">Mycosarcoma maydis</name>
    <name type="common">Corn smut fungus</name>
    <name type="synonym">Ustilago maydis</name>
    <dbReference type="NCBI Taxonomy" id="5270"/>
    <lineage>
        <taxon>Eukaryota</taxon>
        <taxon>Fungi</taxon>
        <taxon>Dikarya</taxon>
        <taxon>Basidiomycota</taxon>
        <taxon>Ustilaginomycotina</taxon>
        <taxon>Ustilaginomycetes</taxon>
        <taxon>Ustilaginales</taxon>
        <taxon>Ustilaginaceae</taxon>
        <taxon>Mycosarcoma</taxon>
    </lineage>
</organism>
<dbReference type="CDD" id="cd07061">
    <property type="entry name" value="HP_HAP_like"/>
    <property type="match status" value="1"/>
</dbReference>
<dbReference type="InterPro" id="IPR033379">
    <property type="entry name" value="Acid_Pase_AS"/>
</dbReference>
<dbReference type="PANTHER" id="PTHR20963">
    <property type="entry name" value="MULTIPLE INOSITOL POLYPHOSPHATE PHOSPHATASE-RELATED"/>
    <property type="match status" value="1"/>
</dbReference>
<dbReference type="eggNOG" id="KOG1382">
    <property type="taxonomic scope" value="Eukaryota"/>
</dbReference>
<evidence type="ECO:0000256" key="3">
    <source>
        <dbReference type="PIRSR" id="PIRSR000894-1"/>
    </source>
</evidence>
<feature type="active site" description="Nucleophile" evidence="3">
    <location>
        <position position="82"/>
    </location>
</feature>
<accession>A0A0D1CFB6</accession>
<dbReference type="PROSITE" id="PS00616">
    <property type="entry name" value="HIS_ACID_PHOSPHAT_1"/>
    <property type="match status" value="1"/>
</dbReference>
<keyword evidence="4" id="KW-1015">Disulfide bond</keyword>
<dbReference type="GO" id="GO:0003993">
    <property type="term" value="F:acid phosphatase activity"/>
    <property type="evidence" value="ECO:0000318"/>
    <property type="project" value="GO_Central"/>
</dbReference>
<dbReference type="EMBL" id="CM003162">
    <property type="protein sequence ID" value="KIS65728.1"/>
    <property type="molecule type" value="Genomic_DNA"/>
</dbReference>
<keyword evidence="5" id="KW-0732">Signal</keyword>
<dbReference type="SUPFAM" id="SSF53254">
    <property type="entry name" value="Phosphoglycerate mutase-like"/>
    <property type="match status" value="1"/>
</dbReference>
<evidence type="ECO:0000256" key="5">
    <source>
        <dbReference type="SAM" id="SignalP"/>
    </source>
</evidence>
<keyword evidence="1" id="KW-0378">Hydrolase</keyword>
<evidence type="ECO:0000256" key="1">
    <source>
        <dbReference type="ARBA" id="ARBA00022801"/>
    </source>
</evidence>
<dbReference type="STRING" id="237631.A0A0D1CFB6"/>
<feature type="disulfide bond" evidence="4">
    <location>
        <begin position="71"/>
        <end position="403"/>
    </location>
</feature>
<protein>
    <recommendedName>
        <fullName evidence="8">Acid phosphatase</fullName>
    </recommendedName>
</protein>
<dbReference type="Gene3D" id="3.40.50.1240">
    <property type="entry name" value="Phosphoglycerate mutase-like"/>
    <property type="match status" value="1"/>
</dbReference>
<evidence type="ECO:0000256" key="4">
    <source>
        <dbReference type="PIRSR" id="PIRSR000894-2"/>
    </source>
</evidence>
<evidence type="ECO:0000313" key="6">
    <source>
        <dbReference type="EMBL" id="KIS65728.1"/>
    </source>
</evidence>
<feature type="active site" description="Proton donor" evidence="3">
    <location>
        <position position="354"/>
    </location>
</feature>
<dbReference type="OMA" id="SLHSPWC"/>
<dbReference type="KEGG" id="uma:UMAG_06428"/>
<dbReference type="Proteomes" id="UP000000561">
    <property type="component" value="Chromosome 23"/>
</dbReference>
<feature type="disulfide bond" evidence="4">
    <location>
        <begin position="268"/>
        <end position="284"/>
    </location>
</feature>
<dbReference type="RefSeq" id="XP_011392710.1">
    <property type="nucleotide sequence ID" value="XM_011394408.1"/>
</dbReference>
<proteinExistence type="predicted"/>
<feature type="chain" id="PRO_5002228208" description="Acid phosphatase" evidence="5">
    <location>
        <begin position="26"/>
        <end position="463"/>
    </location>
</feature>
<keyword evidence="2" id="KW-0325">Glycoprotein</keyword>
<evidence type="ECO:0000256" key="2">
    <source>
        <dbReference type="ARBA" id="ARBA00023180"/>
    </source>
</evidence>
<gene>
    <name evidence="6" type="ORF">UMAG_06428</name>
</gene>
<feature type="disulfide bond" evidence="4">
    <location>
        <begin position="425"/>
        <end position="433"/>
    </location>
</feature>
<name>A0A0D1CFB6_MYCMD</name>
<sequence length="463" mass="50901">MLGGTFKTSSAALLLLCQLVTFCAGSAIPQRAVRSSDSHESFVLEKHLGNLSPYFDAPVPDHLSLGVPSGCHVSQVSLIHRHGSRGPISSEIGTIRNLSYYLNNHTALLTSPHSKPPSQLAFLAENGGGWSATNLKQDDLSTVGRRELFDHGVRMRLDYPHHNTTLFLAGQQDRVVESAQWFAAGYLGKDHNATGTLDVISESLGVKSYITPMETCKNWTYSSGGAPVSKWGSVYLPPIANQLNAQVKSVWPGLNFTADNVHGMLWACAYELATLGSVSRSNWCGVFSPNQIKQFEYELDLLMRGAFGYGLPNNSGQVMGSLFISNLTERLTKPELFKEPNGQQRTLFFDFAHDTTIDLILTALGLAHDKNYPVDGPINPNRKWRTSYQVPFAAQMEWRKISCANNKHMIQLHLNKAPFDLAKVCKTDEFGGCHLDDFLNADQVNKANAVQVGDDVWTAACGQ</sequence>
<feature type="signal peptide" evidence="5">
    <location>
        <begin position="1"/>
        <end position="25"/>
    </location>
</feature>
<dbReference type="GeneID" id="23566024"/>
<dbReference type="PIRSF" id="PIRSF000894">
    <property type="entry name" value="Acid_phosphatase"/>
    <property type="match status" value="1"/>
</dbReference>
<evidence type="ECO:0000313" key="7">
    <source>
        <dbReference type="Proteomes" id="UP000000561"/>
    </source>
</evidence>
<dbReference type="PROSITE" id="PS00778">
    <property type="entry name" value="HIS_ACID_PHOSPHAT_2"/>
    <property type="match status" value="1"/>
</dbReference>
<evidence type="ECO:0008006" key="8">
    <source>
        <dbReference type="Google" id="ProtNLM"/>
    </source>
</evidence>
<dbReference type="PANTHER" id="PTHR20963:SF42">
    <property type="entry name" value="PHOSPHOGLYCERATE MUTASE-LIKE PROTEIN"/>
    <property type="match status" value="1"/>
</dbReference>
<dbReference type="InterPro" id="IPR016274">
    <property type="entry name" value="Histidine_acid_Pase_euk"/>
</dbReference>
<dbReference type="Pfam" id="PF00328">
    <property type="entry name" value="His_Phos_2"/>
    <property type="match status" value="1"/>
</dbReference>
<dbReference type="InterPro" id="IPR029033">
    <property type="entry name" value="His_PPase_superfam"/>
</dbReference>
<dbReference type="FunCoup" id="A0A0D1CFB6">
    <property type="interactions" value="177"/>
</dbReference>
<dbReference type="InParanoid" id="A0A0D1CFB6"/>
<keyword evidence="7" id="KW-1185">Reference proteome</keyword>
<dbReference type="VEuPathDB" id="FungiDB:UMAG_06428"/>